<dbReference type="Pfam" id="PF13489">
    <property type="entry name" value="Methyltransf_23"/>
    <property type="match status" value="1"/>
</dbReference>
<dbReference type="GO" id="GO:0032259">
    <property type="term" value="P:methylation"/>
    <property type="evidence" value="ECO:0007669"/>
    <property type="project" value="UniProtKB-KW"/>
</dbReference>
<evidence type="ECO:0000313" key="1">
    <source>
        <dbReference type="EMBL" id="SEJ73202.1"/>
    </source>
</evidence>
<dbReference type="Proteomes" id="UP000199532">
    <property type="component" value="Unassembled WGS sequence"/>
</dbReference>
<dbReference type="STRING" id="408657.SAMN04487995_6166"/>
<evidence type="ECO:0000313" key="2">
    <source>
        <dbReference type="Proteomes" id="UP000199532"/>
    </source>
</evidence>
<dbReference type="SUPFAM" id="SSF53335">
    <property type="entry name" value="S-adenosyl-L-methionine-dependent methyltransferases"/>
    <property type="match status" value="1"/>
</dbReference>
<accession>A0A1H7BF69</accession>
<dbReference type="AlphaFoldDB" id="A0A1H7BF69"/>
<keyword evidence="1" id="KW-0489">Methyltransferase</keyword>
<protein>
    <submittedName>
        <fullName evidence="1">Methyltransferase domain-containing protein</fullName>
    </submittedName>
</protein>
<keyword evidence="2" id="KW-1185">Reference proteome</keyword>
<keyword evidence="1" id="KW-0808">Transferase</keyword>
<dbReference type="InterPro" id="IPR029063">
    <property type="entry name" value="SAM-dependent_MTases_sf"/>
</dbReference>
<organism evidence="1 2">
    <name type="scientific">Dyadobacter koreensis</name>
    <dbReference type="NCBI Taxonomy" id="408657"/>
    <lineage>
        <taxon>Bacteria</taxon>
        <taxon>Pseudomonadati</taxon>
        <taxon>Bacteroidota</taxon>
        <taxon>Cytophagia</taxon>
        <taxon>Cytophagales</taxon>
        <taxon>Spirosomataceae</taxon>
        <taxon>Dyadobacter</taxon>
    </lineage>
</organism>
<dbReference type="EMBL" id="FNXY01000014">
    <property type="protein sequence ID" value="SEJ73202.1"/>
    <property type="molecule type" value="Genomic_DNA"/>
</dbReference>
<proteinExistence type="predicted"/>
<dbReference type="RefSeq" id="WP_090342497.1">
    <property type="nucleotide sequence ID" value="NZ_FNXY01000014.1"/>
</dbReference>
<reference evidence="1 2" key="1">
    <citation type="submission" date="2016-10" db="EMBL/GenBank/DDBJ databases">
        <authorList>
            <person name="de Groot N.N."/>
        </authorList>
    </citation>
    <scope>NUCLEOTIDE SEQUENCE [LARGE SCALE GENOMIC DNA]</scope>
    <source>
        <strain evidence="1 2">DSM 19938</strain>
    </source>
</reference>
<dbReference type="CDD" id="cd02440">
    <property type="entry name" value="AdoMet_MTases"/>
    <property type="match status" value="1"/>
</dbReference>
<name>A0A1H7BF69_9BACT</name>
<gene>
    <name evidence="1" type="ORF">SAMN04487995_6166</name>
</gene>
<dbReference type="Gene3D" id="3.40.50.150">
    <property type="entry name" value="Vaccinia Virus protein VP39"/>
    <property type="match status" value="1"/>
</dbReference>
<dbReference type="GO" id="GO:0008168">
    <property type="term" value="F:methyltransferase activity"/>
    <property type="evidence" value="ECO:0007669"/>
    <property type="project" value="UniProtKB-KW"/>
</dbReference>
<dbReference type="PANTHER" id="PTHR43861:SF6">
    <property type="entry name" value="METHYLTRANSFERASE TYPE 11"/>
    <property type="match status" value="1"/>
</dbReference>
<dbReference type="PANTHER" id="PTHR43861">
    <property type="entry name" value="TRANS-ACONITATE 2-METHYLTRANSFERASE-RELATED"/>
    <property type="match status" value="1"/>
</dbReference>
<dbReference type="OrthoDB" id="2370471at2"/>
<sequence length="300" mass="34158">MSLETLSQCPVCNSTSFSNYLNVDDYTVSKKEFTIQQCNTCYFLFTNPRPDINSIGAYYQSEEYISHHDDSKGLMSKVYTSVRNYTIGKKIELMQTLFPKKGKLLDIGCGTGNFLQAAKQAGWQTFGTEPDDEARKVASKRARSSIFESIYEQELQGKKFDIISLWHVLEHVHLLNETVEWLAKHLSDDGKIIIAVPNPQSADAVRYGRFWAAYDVPRHLYHFTKASMALLAKKHQLRIDTIHPMWFDSFYVSMLSTKYKGKKINLFDSVKTGLTSNLKGNSSSPENLNTSSLIYVISKI</sequence>